<proteinExistence type="inferred from homology"/>
<sequence length="383" mass="39385">MSYSTVAGVVVAVMSGRLCTLPRMPVIEVDSTRNTTARNRRHARRLRVGSLAAAAAVALVAGCAQGSHDDASIVRTTTNIAGAAVVGIERDTRTACALPSAPDQRSGTHTVAQPAGPTQVPADPQRIVVLDTTALDAVCALGLWERVVGATTLAGEAPQPTYMGTGVQKIPGVGGIGAPDVQAIAALRPDLILGGDGSVDALRGIAPTVQAGPGNWQSTFTGYAEAMGRSNAGAKALADYRTAARDTGTAVAANLSQASVIRFAPSADIQVQGDDSFAGQVLADAGVQRPVAQRGASFSVSSLSSADDRNKIEGDIVYLMFDGPDGKTHGEKVMDGPDWEKVSAVIDKRDFAVDDAIWHGTGLTAARALLTDLAKSLNSYVTD</sequence>
<evidence type="ECO:0000313" key="8">
    <source>
        <dbReference type="Proteomes" id="UP000255355"/>
    </source>
</evidence>
<comment type="subcellular location">
    <subcellularLocation>
        <location evidence="1">Cell envelope</location>
    </subcellularLocation>
</comment>
<evidence type="ECO:0000256" key="4">
    <source>
        <dbReference type="ARBA" id="ARBA00022729"/>
    </source>
</evidence>
<feature type="domain" description="Fe/B12 periplasmic-binding" evidence="6">
    <location>
        <begin position="126"/>
        <end position="381"/>
    </location>
</feature>
<dbReference type="GO" id="GO:1901678">
    <property type="term" value="P:iron coordination entity transport"/>
    <property type="evidence" value="ECO:0007669"/>
    <property type="project" value="UniProtKB-ARBA"/>
</dbReference>
<dbReference type="Pfam" id="PF01497">
    <property type="entry name" value="Peripla_BP_2"/>
    <property type="match status" value="1"/>
</dbReference>
<keyword evidence="3" id="KW-0813">Transport</keyword>
<evidence type="ECO:0000313" key="7">
    <source>
        <dbReference type="EMBL" id="RDI49277.1"/>
    </source>
</evidence>
<dbReference type="GO" id="GO:0030288">
    <property type="term" value="C:outer membrane-bounded periplasmic space"/>
    <property type="evidence" value="ECO:0007669"/>
    <property type="project" value="TreeGrafter"/>
</dbReference>
<keyword evidence="8" id="KW-1185">Reference proteome</keyword>
<reference evidence="7 8" key="1">
    <citation type="submission" date="2018-07" db="EMBL/GenBank/DDBJ databases">
        <title>Genomic Encyclopedia of Type Strains, Phase IV (KMG-IV): sequencing the most valuable type-strain genomes for metagenomic binning, comparative biology and taxonomic classification.</title>
        <authorList>
            <person name="Goeker M."/>
        </authorList>
    </citation>
    <scope>NUCLEOTIDE SEQUENCE [LARGE SCALE GENOMIC DNA]</scope>
    <source>
        <strain evidence="7 8">DSM 44952</strain>
    </source>
</reference>
<dbReference type="InterPro" id="IPR002491">
    <property type="entry name" value="ABC_transptr_periplasmic_BD"/>
</dbReference>
<dbReference type="PROSITE" id="PS50983">
    <property type="entry name" value="FE_B12_PBP"/>
    <property type="match status" value="1"/>
</dbReference>
<evidence type="ECO:0000256" key="3">
    <source>
        <dbReference type="ARBA" id="ARBA00022448"/>
    </source>
</evidence>
<protein>
    <submittedName>
        <fullName evidence="7">Iron complex transport system substrate-binding protein</fullName>
    </submittedName>
</protein>
<dbReference type="EMBL" id="QQAZ01000007">
    <property type="protein sequence ID" value="RDI49277.1"/>
    <property type="molecule type" value="Genomic_DNA"/>
</dbReference>
<dbReference type="Proteomes" id="UP000255355">
    <property type="component" value="Unassembled WGS sequence"/>
</dbReference>
<feature type="region of interest" description="Disordered" evidence="5">
    <location>
        <begin position="99"/>
        <end position="120"/>
    </location>
</feature>
<dbReference type="Gene3D" id="3.40.50.1980">
    <property type="entry name" value="Nitrogenase molybdenum iron protein domain"/>
    <property type="match status" value="2"/>
</dbReference>
<evidence type="ECO:0000259" key="6">
    <source>
        <dbReference type="PROSITE" id="PS50983"/>
    </source>
</evidence>
<comment type="caution">
    <text evidence="7">The sequence shown here is derived from an EMBL/GenBank/DDBJ whole genome shotgun (WGS) entry which is preliminary data.</text>
</comment>
<comment type="similarity">
    <text evidence="2">Belongs to the bacterial solute-binding protein 8 family.</text>
</comment>
<evidence type="ECO:0000256" key="1">
    <source>
        <dbReference type="ARBA" id="ARBA00004196"/>
    </source>
</evidence>
<organism evidence="7 8">
    <name type="scientific">Nocardia mexicana</name>
    <dbReference type="NCBI Taxonomy" id="279262"/>
    <lineage>
        <taxon>Bacteria</taxon>
        <taxon>Bacillati</taxon>
        <taxon>Actinomycetota</taxon>
        <taxon>Actinomycetes</taxon>
        <taxon>Mycobacteriales</taxon>
        <taxon>Nocardiaceae</taxon>
        <taxon>Nocardia</taxon>
    </lineage>
</organism>
<name>A0A370H2L1_9NOCA</name>
<keyword evidence="4" id="KW-0732">Signal</keyword>
<dbReference type="STRING" id="1210089.GCA_001613165_00897"/>
<evidence type="ECO:0000256" key="2">
    <source>
        <dbReference type="ARBA" id="ARBA00008814"/>
    </source>
</evidence>
<dbReference type="PANTHER" id="PTHR30532">
    <property type="entry name" value="IRON III DICITRATE-BINDING PERIPLASMIC PROTEIN"/>
    <property type="match status" value="1"/>
</dbReference>
<dbReference type="PANTHER" id="PTHR30532:SF25">
    <property type="entry name" value="IRON(III) DICITRATE-BINDING PERIPLASMIC PROTEIN"/>
    <property type="match status" value="1"/>
</dbReference>
<accession>A0A370H2L1</accession>
<evidence type="ECO:0000256" key="5">
    <source>
        <dbReference type="SAM" id="MobiDB-lite"/>
    </source>
</evidence>
<dbReference type="InterPro" id="IPR051313">
    <property type="entry name" value="Bact_iron-sidero_bind"/>
</dbReference>
<dbReference type="AlphaFoldDB" id="A0A370H2L1"/>
<dbReference type="SUPFAM" id="SSF53807">
    <property type="entry name" value="Helical backbone' metal receptor"/>
    <property type="match status" value="1"/>
</dbReference>
<gene>
    <name evidence="7" type="ORF">DFR68_107405</name>
</gene>